<gene>
    <name evidence="2" type="ORF">H8K27_04225</name>
</gene>
<comment type="caution">
    <text evidence="2">The sequence shown here is derived from an EMBL/GenBank/DDBJ whole genome shotgun (WGS) entry which is preliminary data.</text>
</comment>
<dbReference type="PANTHER" id="PTHR47992">
    <property type="entry name" value="PROTEIN PHOSPHATASE"/>
    <property type="match status" value="1"/>
</dbReference>
<dbReference type="Pfam" id="PF13672">
    <property type="entry name" value="PP2C_2"/>
    <property type="match status" value="1"/>
</dbReference>
<dbReference type="InterPro" id="IPR036457">
    <property type="entry name" value="PPM-type-like_dom_sf"/>
</dbReference>
<keyword evidence="3" id="KW-1185">Reference proteome</keyword>
<sequence length="268" mass="29926">MSYQYALEFAALSDPGRVRDHNEDAIIVCADYGCAVLADGMGGYKAGEVASAMSTRIIAEYLCAKLDSAWLSKLGLQFIQLSRWMNEAIQLANQKVFHTSQTNLDCFGMGTTVIVACCANERLLLAHVGDSRAYRYRNEILTRLTRDHSVLQEQINTGLITEEQARFSSIRNLITRAVGTQDEVETDVATYPTEEGDLYMLCSDGLTDMLTHDEIQAVFTQYRHDLTACCKILVEKANDAGGIDNTSVVLFRIKKSPDQVWFKKILSR</sequence>
<feature type="domain" description="PPM-type phosphatase" evidence="1">
    <location>
        <begin position="8"/>
        <end position="253"/>
    </location>
</feature>
<dbReference type="InterPro" id="IPR001932">
    <property type="entry name" value="PPM-type_phosphatase-like_dom"/>
</dbReference>
<accession>A0ABR6YKA5</accession>
<dbReference type="Proteomes" id="UP000613113">
    <property type="component" value="Unassembled WGS sequence"/>
</dbReference>
<evidence type="ECO:0000313" key="2">
    <source>
        <dbReference type="EMBL" id="MBC3884330.1"/>
    </source>
</evidence>
<dbReference type="InterPro" id="IPR015655">
    <property type="entry name" value="PP2C"/>
</dbReference>
<dbReference type="NCBIfam" id="NF033484">
    <property type="entry name" value="Stp1_PP2C_phos"/>
    <property type="match status" value="1"/>
</dbReference>
<dbReference type="SMART" id="SM00331">
    <property type="entry name" value="PP2C_SIG"/>
    <property type="match status" value="1"/>
</dbReference>
<dbReference type="EMBL" id="JACOGC010000001">
    <property type="protein sequence ID" value="MBC3884330.1"/>
    <property type="molecule type" value="Genomic_DNA"/>
</dbReference>
<reference evidence="2 3" key="1">
    <citation type="submission" date="2020-08" db="EMBL/GenBank/DDBJ databases">
        <title>Novel species isolated from subtropical streams in China.</title>
        <authorList>
            <person name="Lu H."/>
        </authorList>
    </citation>
    <scope>NUCLEOTIDE SEQUENCE [LARGE SCALE GENOMIC DNA]</scope>
    <source>
        <strain evidence="2 3">FT31W</strain>
    </source>
</reference>
<organism evidence="2 3">
    <name type="scientific">Undibacterium griseum</name>
    <dbReference type="NCBI Taxonomy" id="2762295"/>
    <lineage>
        <taxon>Bacteria</taxon>
        <taxon>Pseudomonadati</taxon>
        <taxon>Pseudomonadota</taxon>
        <taxon>Betaproteobacteria</taxon>
        <taxon>Burkholderiales</taxon>
        <taxon>Oxalobacteraceae</taxon>
        <taxon>Undibacterium</taxon>
    </lineage>
</organism>
<dbReference type="SUPFAM" id="SSF81606">
    <property type="entry name" value="PP2C-like"/>
    <property type="match status" value="1"/>
</dbReference>
<evidence type="ECO:0000259" key="1">
    <source>
        <dbReference type="PROSITE" id="PS51746"/>
    </source>
</evidence>
<protein>
    <submittedName>
        <fullName evidence="2">Stp1/IreP family PP2C-type Ser/Thr phosphatase</fullName>
    </submittedName>
</protein>
<dbReference type="PROSITE" id="PS51746">
    <property type="entry name" value="PPM_2"/>
    <property type="match status" value="1"/>
</dbReference>
<dbReference type="RefSeq" id="WP_186861921.1">
    <property type="nucleotide sequence ID" value="NZ_JACOGC010000001.1"/>
</dbReference>
<name>A0ABR6YKA5_9BURK</name>
<dbReference type="SMART" id="SM00332">
    <property type="entry name" value="PP2Cc"/>
    <property type="match status" value="1"/>
</dbReference>
<dbReference type="CDD" id="cd00143">
    <property type="entry name" value="PP2Cc"/>
    <property type="match status" value="1"/>
</dbReference>
<evidence type="ECO:0000313" key="3">
    <source>
        <dbReference type="Proteomes" id="UP000613113"/>
    </source>
</evidence>
<proteinExistence type="predicted"/>
<dbReference type="Gene3D" id="3.60.40.10">
    <property type="entry name" value="PPM-type phosphatase domain"/>
    <property type="match status" value="1"/>
</dbReference>